<name>G0NQJ6_CAEBE</name>
<dbReference type="eggNOG" id="KOG3624">
    <property type="taxonomic scope" value="Eukaryota"/>
</dbReference>
<dbReference type="Gene3D" id="1.10.1380.10">
    <property type="entry name" value="Neutral endopeptidase , domain2"/>
    <property type="match status" value="1"/>
</dbReference>
<feature type="transmembrane region" description="Helical" evidence="9">
    <location>
        <begin position="633"/>
        <end position="654"/>
    </location>
</feature>
<dbReference type="SUPFAM" id="SSF55486">
    <property type="entry name" value="Metalloproteases ('zincins'), catalytic domain"/>
    <property type="match status" value="2"/>
</dbReference>
<keyword evidence="9" id="KW-1133">Transmembrane helix</keyword>
<dbReference type="Pfam" id="PF05649">
    <property type="entry name" value="Peptidase_M13_N"/>
    <property type="match status" value="2"/>
</dbReference>
<feature type="domain" description="Peptidase M13 N-terminal" evidence="11">
    <location>
        <begin position="957"/>
        <end position="1046"/>
    </location>
</feature>
<dbReference type="GO" id="GO:0016485">
    <property type="term" value="P:protein processing"/>
    <property type="evidence" value="ECO:0007669"/>
    <property type="project" value="TreeGrafter"/>
</dbReference>
<dbReference type="GO" id="GO:0004222">
    <property type="term" value="F:metalloendopeptidase activity"/>
    <property type="evidence" value="ECO:0007669"/>
    <property type="project" value="InterPro"/>
</dbReference>
<keyword evidence="9" id="KW-0472">Membrane</keyword>
<dbReference type="MEROPS" id="M13.A24"/>
<dbReference type="InterPro" id="IPR000718">
    <property type="entry name" value="Peptidase_M13"/>
</dbReference>
<feature type="transmembrane region" description="Helical" evidence="9">
    <location>
        <begin position="535"/>
        <end position="557"/>
    </location>
</feature>
<dbReference type="EMBL" id="GL379926">
    <property type="protein sequence ID" value="EGT35811.1"/>
    <property type="molecule type" value="Genomic_DNA"/>
</dbReference>
<dbReference type="PANTHER" id="PTHR11733:SF7">
    <property type="entry name" value="NEPRILYSIN METALLOPEPTIDASE FAMILY-RELATED"/>
    <property type="match status" value="1"/>
</dbReference>
<dbReference type="HOGENOM" id="CLU_260941_0_0_1"/>
<dbReference type="GO" id="GO:0046872">
    <property type="term" value="F:metal ion binding"/>
    <property type="evidence" value="ECO:0007669"/>
    <property type="project" value="UniProtKB-KW"/>
</dbReference>
<dbReference type="InParanoid" id="G0NQJ6"/>
<keyword evidence="6" id="KW-0862">Zinc</keyword>
<dbReference type="CDD" id="cd08662">
    <property type="entry name" value="M13"/>
    <property type="match status" value="2"/>
</dbReference>
<dbReference type="Pfam" id="PF01431">
    <property type="entry name" value="Peptidase_M13"/>
    <property type="match status" value="2"/>
</dbReference>
<evidence type="ECO:0000313" key="12">
    <source>
        <dbReference type="EMBL" id="EGT35811.1"/>
    </source>
</evidence>
<keyword evidence="4" id="KW-0479">Metal-binding</keyword>
<feature type="region of interest" description="Disordered" evidence="8">
    <location>
        <begin position="585"/>
        <end position="623"/>
    </location>
</feature>
<dbReference type="Gene3D" id="3.40.390.10">
    <property type="entry name" value="Collagenase (Catalytic Domain)"/>
    <property type="match status" value="2"/>
</dbReference>
<keyword evidence="9" id="KW-0812">Transmembrane</keyword>
<evidence type="ECO:0000259" key="10">
    <source>
        <dbReference type="Pfam" id="PF01431"/>
    </source>
</evidence>
<evidence type="ECO:0000313" key="13">
    <source>
        <dbReference type="Proteomes" id="UP000008068"/>
    </source>
</evidence>
<feature type="domain" description="Peptidase M13 C-terminal" evidence="10">
    <location>
        <begin position="337"/>
        <end position="493"/>
    </location>
</feature>
<feature type="region of interest" description="Disordered" evidence="8">
    <location>
        <begin position="493"/>
        <end position="526"/>
    </location>
</feature>
<keyword evidence="7" id="KW-0482">Metalloprotease</keyword>
<evidence type="ECO:0000256" key="8">
    <source>
        <dbReference type="SAM" id="MobiDB-lite"/>
    </source>
</evidence>
<gene>
    <name evidence="12" type="ORF">CAEBREN_21851</name>
</gene>
<evidence type="ECO:0000256" key="1">
    <source>
        <dbReference type="ARBA" id="ARBA00001947"/>
    </source>
</evidence>
<reference evidence="13" key="1">
    <citation type="submission" date="2011-07" db="EMBL/GenBank/DDBJ databases">
        <authorList>
            <consortium name="Caenorhabditis brenneri Sequencing and Analysis Consortium"/>
            <person name="Wilson R.K."/>
        </authorList>
    </citation>
    <scope>NUCLEOTIDE SEQUENCE [LARGE SCALE GENOMIC DNA]</scope>
    <source>
        <strain evidence="13">PB2801</strain>
    </source>
</reference>
<proteinExistence type="inferred from homology"/>
<feature type="domain" description="Peptidase M13 N-terminal" evidence="11">
    <location>
        <begin position="164"/>
        <end position="279"/>
    </location>
</feature>
<keyword evidence="5" id="KW-0378">Hydrolase</keyword>
<protein>
    <submittedName>
        <fullName evidence="12">Uncharacterized protein</fullName>
    </submittedName>
</protein>
<dbReference type="OrthoDB" id="5855623at2759"/>
<dbReference type="Proteomes" id="UP000008068">
    <property type="component" value="Unassembled WGS sequence"/>
</dbReference>
<evidence type="ECO:0000256" key="7">
    <source>
        <dbReference type="ARBA" id="ARBA00023049"/>
    </source>
</evidence>
<dbReference type="OMA" id="ALHINSY"/>
<evidence type="ECO:0000256" key="3">
    <source>
        <dbReference type="ARBA" id="ARBA00022670"/>
    </source>
</evidence>
<dbReference type="InterPro" id="IPR024079">
    <property type="entry name" value="MetalloPept_cat_dom_sf"/>
</dbReference>
<organism evidence="13">
    <name type="scientific">Caenorhabditis brenneri</name>
    <name type="common">Nematode worm</name>
    <dbReference type="NCBI Taxonomy" id="135651"/>
    <lineage>
        <taxon>Eukaryota</taxon>
        <taxon>Metazoa</taxon>
        <taxon>Ecdysozoa</taxon>
        <taxon>Nematoda</taxon>
        <taxon>Chromadorea</taxon>
        <taxon>Rhabditida</taxon>
        <taxon>Rhabditina</taxon>
        <taxon>Rhabditomorpha</taxon>
        <taxon>Rhabditoidea</taxon>
        <taxon>Rhabditidae</taxon>
        <taxon>Peloderinae</taxon>
        <taxon>Caenorhabditis</taxon>
    </lineage>
</organism>
<sequence length="1308" mass="149001">MFFSGMYHFGTSTEFIIKKGGSSESRSEYAMIMLYKKCEALRAADDTERDKIYKSNIVSIYNKIEEMGYWPMMHDRKWDENKFDLNHLLAKVASLVKKPGMLPFIDLGLFRMVVPSAKKLAIDFNREQEVEIDLAVDFDWLCRLKNGNYDKARYDNELAEIRAFKEDLTKLDRLIKKTSKRVLTNFLIYSYFEIAMRKYNENYARPCEYQVIDHLPHASIRVFVRNHFNKDNMKSVSDLVEDVKKGFVEMIEASDWIGEKTKQGAVNKVQKMEKVIGYPEEMEATGALDKTFHLHLADSTTLYETISQIDAQSVRNALSYVYSNFPINPSSISMDTNANYAPMANALTVLVPFMDEPLFDHTFPQYAKIAGVGSVLGHEIGHGFDRQGIFFDEKAEVRAWYAVKDIQTYVTKTECLKSQYSAYNDPVFGKKLNGDVCLNENIADDLAVDVSWRTFKNSNPSSEPKLAGFEDYDVNKLFFQIYSVVMTIKSKSKTGKSSPWKSKEKTGFKPKTPKPAKTPGNGSPGSKKALLKKHAFTIILGVMILALLVALLLLLFLPKTTICTTPECITLAHQLTLFSGSMTIKSKPKTGKSSPWKSKEKTGSKPKTPKPAKTPGNGSSSGKGKTFLKKHALSILLGVVVLALLVAILVLLLLPKTTICTTPECITLAHQLHNFANKSVDPCQDFYKYSCGKYNEHSTQQGPLVKKTVIAAGLIREYLVKTKFTQSRSEQAMKIFYDKCVESRPLDQNQKSIHETANFQSIYQKIKEMGGWPMMDDGQWDPNNFDLNKLLVQTAHSTEVPGEIDMGMFTFNVIGARKLSIYFINALSKEKNYNAFEGFIKLCQLNGVQVNKQHFENSFNRMQSVKDSFKQLVPEKTQPPFDKPILRYPELQKHIKEIDFGYVIENVQSSNKKFFGDILKRTTTLNLPPFSDQSGQIDNMIRNAKEEITNWLIFSYFNSAMMKLEMFESRKMPCEFVLMEFLPHASLRVFVRNFFKKENMKPVSDLVEDTKKSVIEMLEASDWIHEKTKQGAIKKVKNMGKLIGYPEDMEAQGALDKTFHLNINEKTVPFELLSQIEQRSMRLSMGYAASEFNIDPATLKMQTNAFYSPPANTLTVLVPFMDDPMFDHSYPQYAKIASIGFILGHEIGHGFDAQGMSFDENGDYRRWFSPEDEKPYETRAMCLINQYDSYDDPYFGKNLKGQTTLNENIADDIAADVTWRTFQNSNPSSQPKIIGFEDYDLNKLYFQIIAMNWCEPRPTHSLQQQLGIKHATNSFRINGVMSNMKQFAETFNCPAGSPMNPEKKCGIF</sequence>
<dbReference type="STRING" id="135651.G0NQJ6"/>
<dbReference type="InterPro" id="IPR008753">
    <property type="entry name" value="Peptidase_M13_N"/>
</dbReference>
<evidence type="ECO:0000256" key="6">
    <source>
        <dbReference type="ARBA" id="ARBA00022833"/>
    </source>
</evidence>
<evidence type="ECO:0000256" key="5">
    <source>
        <dbReference type="ARBA" id="ARBA00022801"/>
    </source>
</evidence>
<dbReference type="InterPro" id="IPR018497">
    <property type="entry name" value="Peptidase_M13_C"/>
</dbReference>
<dbReference type="PANTHER" id="PTHR11733">
    <property type="entry name" value="ZINC METALLOPROTEASE FAMILY M13 NEPRILYSIN-RELATED"/>
    <property type="match status" value="1"/>
</dbReference>
<dbReference type="GO" id="GO:0005886">
    <property type="term" value="C:plasma membrane"/>
    <property type="evidence" value="ECO:0007669"/>
    <property type="project" value="TreeGrafter"/>
</dbReference>
<keyword evidence="3" id="KW-0645">Protease</keyword>
<feature type="domain" description="Peptidase M13 C-terminal" evidence="10">
    <location>
        <begin position="1104"/>
        <end position="1306"/>
    </location>
</feature>
<evidence type="ECO:0000256" key="9">
    <source>
        <dbReference type="SAM" id="Phobius"/>
    </source>
</evidence>
<comment type="cofactor">
    <cofactor evidence="1">
        <name>Zn(2+)</name>
        <dbReference type="ChEBI" id="CHEBI:29105"/>
    </cofactor>
</comment>
<comment type="similarity">
    <text evidence="2">Belongs to the peptidase M13 family.</text>
</comment>
<evidence type="ECO:0000259" key="11">
    <source>
        <dbReference type="Pfam" id="PF05649"/>
    </source>
</evidence>
<accession>G0NQJ6</accession>
<evidence type="ECO:0000256" key="2">
    <source>
        <dbReference type="ARBA" id="ARBA00007357"/>
    </source>
</evidence>
<dbReference type="PROSITE" id="PS51885">
    <property type="entry name" value="NEPRILYSIN"/>
    <property type="match status" value="2"/>
</dbReference>
<keyword evidence="13" id="KW-1185">Reference proteome</keyword>
<evidence type="ECO:0000256" key="4">
    <source>
        <dbReference type="ARBA" id="ARBA00022723"/>
    </source>
</evidence>
<dbReference type="InterPro" id="IPR042089">
    <property type="entry name" value="Peptidase_M13_dom_2"/>
</dbReference>